<accession>A0A378LVI3</accession>
<dbReference type="PANTHER" id="PTHR46167:SF1">
    <property type="entry name" value="N-LYSINE METHYLTRANSFERASE KMT5A"/>
    <property type="match status" value="1"/>
</dbReference>
<dbReference type="InterPro" id="IPR046341">
    <property type="entry name" value="SET_dom_sf"/>
</dbReference>
<keyword evidence="4" id="KW-1185">Reference proteome</keyword>
<evidence type="ECO:0000313" key="3">
    <source>
        <dbReference type="EMBL" id="STY31682.1"/>
    </source>
</evidence>
<dbReference type="STRING" id="1122170.GCA_000701265_01478"/>
<dbReference type="GO" id="GO:0042799">
    <property type="term" value="F:histone H4K20 methyltransferase activity"/>
    <property type="evidence" value="ECO:0007669"/>
    <property type="project" value="TreeGrafter"/>
</dbReference>
<reference evidence="3 4" key="1">
    <citation type="submission" date="2018-06" db="EMBL/GenBank/DDBJ databases">
        <authorList>
            <consortium name="Pathogen Informatics"/>
            <person name="Doyle S."/>
        </authorList>
    </citation>
    <scope>NUCLEOTIDE SEQUENCE [LARGE SCALE GENOMIC DNA]</scope>
    <source>
        <strain evidence="3 4">NCTC11532</strain>
    </source>
</reference>
<dbReference type="RefSeq" id="WP_031566633.1">
    <property type="nucleotide sequence ID" value="NZ_CAAAIS010000017.1"/>
</dbReference>
<feature type="compositionally biased region" description="Basic and acidic residues" evidence="1">
    <location>
        <begin position="513"/>
        <end position="529"/>
    </location>
</feature>
<dbReference type="PANTHER" id="PTHR46167">
    <property type="entry name" value="N-LYSINE METHYLTRANSFERASE KMT5A"/>
    <property type="match status" value="1"/>
</dbReference>
<sequence length="568" mass="65356">MPKSIKFLSKEEQIQAMEEMLREQLLFFPEDAVSQIKLKDYLKKQGNRPDFHYLPTEYDKHVIIASIPNLGPNQLGVFAGKTFKKGEIVGEVKGADLFGIHSNAKIERIVEAYQGDATFIWKLNLEDDDDNAVVIDMLEKGSSTRWVNHANKPNLKLKVIYNQIIDDLGRIQNEYHAYYVAAKNIAFAEELTISYGDEYFTEERPEIWHKSQTLIEILLDLAKIKGLDIKAFELDSPAAIKEVFEQLVLQEEALQQDRKQIYLDKNLDPKIYDLHKYEDIARLQKNEKMHLKSNSPFHLVIAPTLRQGEYRYSLFSCQEIPAKKTICQLVGKTMEDVPAKEREMESWAMQQNLDINYLVPSGEGGYLYTKEISSEAYCIEGAKFRSEMNVRFDFATNSYISTRYIQPGEEILAYYKNYDYGASPVLLCEVIADFNESQYYYHANWDGNNITMDYVIPKTPGYNLDFEEELDSIQTGATADSSEGPFSPFDGDNSERILTPGSDLGFFEEMLVERSDESAERHESGDGKRKSNWSPNFSFGEPQMNKRRKNLEDFGDQTEVNSPIDPQY</sequence>
<dbReference type="Pfam" id="PF00856">
    <property type="entry name" value="SET"/>
    <property type="match status" value="1"/>
</dbReference>
<protein>
    <submittedName>
        <fullName evidence="3">SET domain</fullName>
    </submittedName>
</protein>
<dbReference type="GO" id="GO:0005700">
    <property type="term" value="C:polytene chromosome"/>
    <property type="evidence" value="ECO:0007669"/>
    <property type="project" value="TreeGrafter"/>
</dbReference>
<name>A0A378LVI3_9GAMM</name>
<dbReference type="AlphaFoldDB" id="A0A378LVI3"/>
<organism evidence="3 4">
    <name type="scientific">Legionella wadsworthii</name>
    <dbReference type="NCBI Taxonomy" id="28088"/>
    <lineage>
        <taxon>Bacteria</taxon>
        <taxon>Pseudomonadati</taxon>
        <taxon>Pseudomonadota</taxon>
        <taxon>Gammaproteobacteria</taxon>
        <taxon>Legionellales</taxon>
        <taxon>Legionellaceae</taxon>
        <taxon>Legionella</taxon>
    </lineage>
</organism>
<evidence type="ECO:0000313" key="4">
    <source>
        <dbReference type="Proteomes" id="UP000255297"/>
    </source>
</evidence>
<evidence type="ECO:0000259" key="2">
    <source>
        <dbReference type="PROSITE" id="PS50280"/>
    </source>
</evidence>
<feature type="domain" description="SET" evidence="2">
    <location>
        <begin position="60"/>
        <end position="196"/>
    </location>
</feature>
<dbReference type="SUPFAM" id="SSF82199">
    <property type="entry name" value="SET domain"/>
    <property type="match status" value="1"/>
</dbReference>
<proteinExistence type="predicted"/>
<dbReference type="InterPro" id="IPR051760">
    <property type="entry name" value="KMT5A"/>
</dbReference>
<dbReference type="EMBL" id="UGPB01000001">
    <property type="protein sequence ID" value="STY31682.1"/>
    <property type="molecule type" value="Genomic_DNA"/>
</dbReference>
<dbReference type="PROSITE" id="PS50280">
    <property type="entry name" value="SET"/>
    <property type="match status" value="1"/>
</dbReference>
<dbReference type="GO" id="GO:0006357">
    <property type="term" value="P:regulation of transcription by RNA polymerase II"/>
    <property type="evidence" value="ECO:0007669"/>
    <property type="project" value="TreeGrafter"/>
</dbReference>
<dbReference type="InterPro" id="IPR001214">
    <property type="entry name" value="SET_dom"/>
</dbReference>
<feature type="region of interest" description="Disordered" evidence="1">
    <location>
        <begin position="513"/>
        <end position="568"/>
    </location>
</feature>
<dbReference type="Proteomes" id="UP000255297">
    <property type="component" value="Unassembled WGS sequence"/>
</dbReference>
<gene>
    <name evidence="3" type="ORF">NCTC11532_03015</name>
</gene>
<evidence type="ECO:0000256" key="1">
    <source>
        <dbReference type="SAM" id="MobiDB-lite"/>
    </source>
</evidence>
<dbReference type="Gene3D" id="2.170.270.10">
    <property type="entry name" value="SET domain"/>
    <property type="match status" value="1"/>
</dbReference>
<dbReference type="SMART" id="SM00317">
    <property type="entry name" value="SET"/>
    <property type="match status" value="1"/>
</dbReference>
<dbReference type="OrthoDB" id="9790349at2"/>